<evidence type="ECO:0000313" key="3">
    <source>
        <dbReference type="Proteomes" id="UP000469734"/>
    </source>
</evidence>
<gene>
    <name evidence="2" type="ORF">GTP56_27150</name>
</gene>
<comment type="caution">
    <text evidence="2">The sequence shown here is derived from an EMBL/GenBank/DDBJ whole genome shotgun (WGS) entry which is preliminary data.</text>
</comment>
<dbReference type="InterPro" id="IPR017532">
    <property type="entry name" value="Hydrolase-2_PEP"/>
</dbReference>
<dbReference type="InterPro" id="IPR029058">
    <property type="entry name" value="AB_hydrolase_fold"/>
</dbReference>
<organism evidence="2 3">
    <name type="scientific">Duganella margarita</name>
    <dbReference type="NCBI Taxonomy" id="2692170"/>
    <lineage>
        <taxon>Bacteria</taxon>
        <taxon>Pseudomonadati</taxon>
        <taxon>Pseudomonadota</taxon>
        <taxon>Betaproteobacteria</taxon>
        <taxon>Burkholderiales</taxon>
        <taxon>Oxalobacteraceae</taxon>
        <taxon>Telluria group</taxon>
        <taxon>Duganella</taxon>
    </lineage>
</organism>
<accession>A0A7X4KJZ4</accession>
<dbReference type="GO" id="GO:0016787">
    <property type="term" value="F:hydrolase activity"/>
    <property type="evidence" value="ECO:0007669"/>
    <property type="project" value="UniProtKB-KW"/>
</dbReference>
<dbReference type="SUPFAM" id="SSF53474">
    <property type="entry name" value="alpha/beta-Hydrolases"/>
    <property type="match status" value="1"/>
</dbReference>
<dbReference type="Gene3D" id="3.40.50.1820">
    <property type="entry name" value="alpha/beta hydrolase"/>
    <property type="match status" value="1"/>
</dbReference>
<dbReference type="AlphaFoldDB" id="A0A7X4KJZ4"/>
<dbReference type="EMBL" id="WWCR01000051">
    <property type="protein sequence ID" value="MYM75847.1"/>
    <property type="molecule type" value="Genomic_DNA"/>
</dbReference>
<evidence type="ECO:0000259" key="1">
    <source>
        <dbReference type="Pfam" id="PF12146"/>
    </source>
</evidence>
<dbReference type="InterPro" id="IPR022742">
    <property type="entry name" value="Hydrolase_4"/>
</dbReference>
<proteinExistence type="predicted"/>
<reference evidence="2 3" key="1">
    <citation type="submission" date="2019-12" db="EMBL/GenBank/DDBJ databases">
        <title>Novel species isolated from a subtropical stream in China.</title>
        <authorList>
            <person name="Lu H."/>
        </authorList>
    </citation>
    <scope>NUCLEOTIDE SEQUENCE [LARGE SCALE GENOMIC DNA]</scope>
    <source>
        <strain evidence="2 3">FT134W</strain>
    </source>
</reference>
<name>A0A7X4KJZ4_9BURK</name>
<keyword evidence="2" id="KW-0378">Hydrolase</keyword>
<sequence length="281" mass="30262">MTVDAPALAALPFFLNADEGERFCLYHAPEMGTPSRGAILYVHPFAEELNKSRRMVALQARAYAQAGFGVLQIDLFGCGDSSGELPQARWDTWLSDLARAWQWLQARHAGPRYLWGLRLGALLALDFATRAHPDGVILWQPALSGRAHLHQFARLQSAARLFSGTPAVEQSAEIAGYLMSPALSATIGQLDAATLAPRCPVQWMELSPAPQGAAAEYASSAGNHQAALQPASELLIERWRQGGARVQAYPVHGEAFWSSSEIGVAPELLAATTAAAPREPT</sequence>
<feature type="domain" description="Serine aminopeptidase S33" evidence="1">
    <location>
        <begin position="34"/>
        <end position="155"/>
    </location>
</feature>
<evidence type="ECO:0000313" key="2">
    <source>
        <dbReference type="EMBL" id="MYM75847.1"/>
    </source>
</evidence>
<dbReference type="NCBIfam" id="TIGR03101">
    <property type="entry name" value="hydr2_PEP"/>
    <property type="match status" value="1"/>
</dbReference>
<dbReference type="Proteomes" id="UP000469734">
    <property type="component" value="Unassembled WGS sequence"/>
</dbReference>
<protein>
    <submittedName>
        <fullName evidence="2">Hydrolase 2, exosortase A system-associated</fullName>
    </submittedName>
</protein>
<dbReference type="Pfam" id="PF12146">
    <property type="entry name" value="Hydrolase_4"/>
    <property type="match status" value="1"/>
</dbReference>